<dbReference type="AlphaFoldDB" id="A0A2P2QQF7"/>
<reference evidence="1" key="1">
    <citation type="submission" date="2018-02" db="EMBL/GenBank/DDBJ databases">
        <title>Rhizophora mucronata_Transcriptome.</title>
        <authorList>
            <person name="Meera S.P."/>
            <person name="Sreeshan A."/>
            <person name="Augustine A."/>
        </authorList>
    </citation>
    <scope>NUCLEOTIDE SEQUENCE</scope>
    <source>
        <tissue evidence="1">Leaf</tissue>
    </source>
</reference>
<name>A0A2P2QQF7_RHIMU</name>
<sequence length="23" mass="2969">MRNPWLRYMIEVNQQYSTKKRIN</sequence>
<proteinExistence type="predicted"/>
<protein>
    <submittedName>
        <fullName evidence="1">Uncharacterized protein</fullName>
    </submittedName>
</protein>
<accession>A0A2P2QQF7</accession>
<evidence type="ECO:0000313" key="1">
    <source>
        <dbReference type="EMBL" id="MBX69259.1"/>
    </source>
</evidence>
<dbReference type="EMBL" id="GGEC01088775">
    <property type="protein sequence ID" value="MBX69259.1"/>
    <property type="molecule type" value="Transcribed_RNA"/>
</dbReference>
<organism evidence="1">
    <name type="scientific">Rhizophora mucronata</name>
    <name type="common">Asiatic mangrove</name>
    <dbReference type="NCBI Taxonomy" id="61149"/>
    <lineage>
        <taxon>Eukaryota</taxon>
        <taxon>Viridiplantae</taxon>
        <taxon>Streptophyta</taxon>
        <taxon>Embryophyta</taxon>
        <taxon>Tracheophyta</taxon>
        <taxon>Spermatophyta</taxon>
        <taxon>Magnoliopsida</taxon>
        <taxon>eudicotyledons</taxon>
        <taxon>Gunneridae</taxon>
        <taxon>Pentapetalae</taxon>
        <taxon>rosids</taxon>
        <taxon>fabids</taxon>
        <taxon>Malpighiales</taxon>
        <taxon>Rhizophoraceae</taxon>
        <taxon>Rhizophora</taxon>
    </lineage>
</organism>